<proteinExistence type="predicted"/>
<protein>
    <submittedName>
        <fullName evidence="1">Uncharacterized protein</fullName>
    </submittedName>
</protein>
<dbReference type="AlphaFoldDB" id="A0A919V3N1"/>
<accession>A0A919V3N1</accession>
<evidence type="ECO:0000313" key="1">
    <source>
        <dbReference type="EMBL" id="GII81899.1"/>
    </source>
</evidence>
<keyword evidence="2" id="KW-1185">Reference proteome</keyword>
<gene>
    <name evidence="1" type="ORF">Sru01_68810</name>
</gene>
<dbReference type="Proteomes" id="UP000655287">
    <property type="component" value="Unassembled WGS sequence"/>
</dbReference>
<name>A0A919V3N1_9ACTN</name>
<comment type="caution">
    <text evidence="1">The sequence shown here is derived from an EMBL/GenBank/DDBJ whole genome shotgun (WGS) entry which is preliminary data.</text>
</comment>
<sequence>MGTVESAAFAGALITPSKTAAAPPMVMILRMRESFHGTMIVCEDGALRWACETAGIPTGRYMVGDARVST</sequence>
<evidence type="ECO:0000313" key="2">
    <source>
        <dbReference type="Proteomes" id="UP000655287"/>
    </source>
</evidence>
<dbReference type="EMBL" id="BOOU01000117">
    <property type="protein sequence ID" value="GII81899.1"/>
    <property type="molecule type" value="Genomic_DNA"/>
</dbReference>
<reference evidence="1" key="1">
    <citation type="submission" date="2021-01" db="EMBL/GenBank/DDBJ databases">
        <title>Whole genome shotgun sequence of Sphaerisporangium rufum NBRC 109079.</title>
        <authorList>
            <person name="Komaki H."/>
            <person name="Tamura T."/>
        </authorList>
    </citation>
    <scope>NUCLEOTIDE SEQUENCE</scope>
    <source>
        <strain evidence="1">NBRC 109079</strain>
    </source>
</reference>
<organism evidence="1 2">
    <name type="scientific">Sphaerisporangium rufum</name>
    <dbReference type="NCBI Taxonomy" id="1381558"/>
    <lineage>
        <taxon>Bacteria</taxon>
        <taxon>Bacillati</taxon>
        <taxon>Actinomycetota</taxon>
        <taxon>Actinomycetes</taxon>
        <taxon>Streptosporangiales</taxon>
        <taxon>Streptosporangiaceae</taxon>
        <taxon>Sphaerisporangium</taxon>
    </lineage>
</organism>